<dbReference type="PANTHER" id="PTHR15977:SF15">
    <property type="entry name" value="CILIA- AND FLAGELLA-ASSOCIATED PROTEIN 46"/>
    <property type="match status" value="1"/>
</dbReference>
<keyword evidence="4" id="KW-1185">Reference proteome</keyword>
<proteinExistence type="predicted"/>
<organism evidence="3 4">
    <name type="scientific">[Myrmecia] bisecta</name>
    <dbReference type="NCBI Taxonomy" id="41462"/>
    <lineage>
        <taxon>Eukaryota</taxon>
        <taxon>Viridiplantae</taxon>
        <taxon>Chlorophyta</taxon>
        <taxon>core chlorophytes</taxon>
        <taxon>Trebouxiophyceae</taxon>
        <taxon>Trebouxiales</taxon>
        <taxon>Trebouxiaceae</taxon>
        <taxon>Myrmecia</taxon>
    </lineage>
</organism>
<dbReference type="InterPro" id="IPR056508">
    <property type="entry name" value="HPAT-like"/>
</dbReference>
<dbReference type="InterPro" id="IPR039586">
    <property type="entry name" value="CFAP46"/>
</dbReference>
<evidence type="ECO:0000259" key="2">
    <source>
        <dbReference type="PROSITE" id="PS51670"/>
    </source>
</evidence>
<dbReference type="InterPro" id="IPR057466">
    <property type="entry name" value="CFAP46_TPR"/>
</dbReference>
<dbReference type="Proteomes" id="UP001489004">
    <property type="component" value="Unassembled WGS sequence"/>
</dbReference>
<name>A0AAW1PYP8_9CHLO</name>
<feature type="region of interest" description="Disordered" evidence="1">
    <location>
        <begin position="608"/>
        <end position="644"/>
    </location>
</feature>
<evidence type="ECO:0000256" key="1">
    <source>
        <dbReference type="SAM" id="MobiDB-lite"/>
    </source>
</evidence>
<dbReference type="GO" id="GO:0060294">
    <property type="term" value="P:cilium movement involved in cell motility"/>
    <property type="evidence" value="ECO:0007669"/>
    <property type="project" value="InterPro"/>
</dbReference>
<accession>A0AAW1PYP8</accession>
<evidence type="ECO:0000313" key="4">
    <source>
        <dbReference type="Proteomes" id="UP001489004"/>
    </source>
</evidence>
<feature type="compositionally biased region" description="Basic and acidic residues" evidence="1">
    <location>
        <begin position="611"/>
        <end position="625"/>
    </location>
</feature>
<dbReference type="PROSITE" id="PS51670">
    <property type="entry name" value="SHKT"/>
    <property type="match status" value="1"/>
</dbReference>
<dbReference type="EMBL" id="JALJOR010000008">
    <property type="protein sequence ID" value="KAK9813259.1"/>
    <property type="molecule type" value="Genomic_DNA"/>
</dbReference>
<comment type="caution">
    <text evidence="3">The sequence shown here is derived from an EMBL/GenBank/DDBJ whole genome shotgun (WGS) entry which is preliminary data.</text>
</comment>
<reference evidence="3 4" key="1">
    <citation type="journal article" date="2024" name="Nat. Commun.">
        <title>Phylogenomics reveals the evolutionary origins of lichenization in chlorophyte algae.</title>
        <authorList>
            <person name="Puginier C."/>
            <person name="Libourel C."/>
            <person name="Otte J."/>
            <person name="Skaloud P."/>
            <person name="Haon M."/>
            <person name="Grisel S."/>
            <person name="Petersen M."/>
            <person name="Berrin J.G."/>
            <person name="Delaux P.M."/>
            <person name="Dal Grande F."/>
            <person name="Keller J."/>
        </authorList>
    </citation>
    <scope>NUCLEOTIDE SEQUENCE [LARGE SCALE GENOMIC DNA]</scope>
    <source>
        <strain evidence="3 4">SAG 2043</strain>
    </source>
</reference>
<sequence>MHTVFGTECNAFFDWQTLGLVYSHRKAGVPGPITRLLSCSEKELVRYSNANLVSTHIAPSWHRHPVTGDEYPALNKPVAIQHWLEHVNPPEEWILVIDPDMILRHKMADWGPRFGAGPGWAVGVYFNYMIGTHNNLSDTHIPEVWPRVDTLAGPKGRRSDQVSAIILMQREDLRRLVPLWLHYSEAVREDPMAWNETNDEYATKPGMKPWISEMYGYSFGAAKADIWHRIDYACMVYPGKPAIDAPRILHYGRLFQVVATLNAAFCEHHLQHCGESEVLLRECTQVRETEADVDAALAAIETHADPSQPAICRDEKESCAGWAERGQCATQPSYMHYACRHSCGLCLIPFGQAQANHQALWPPPHAYPPQALDRVPKSLATATKTKDAGLVRTAYEGIQHLEATAVGQSGPTLDLYVLCAEAALKVDELDVADACLQTYFAEACRYTEGLEVVQARNQYLCRAQLAQGCLYSSRTKALKGQALVDGTLAAVAYLLQGLDTAKSLDRYTFLAYNASVHYWNVSRPLQQDGKRALLLPSQQAVVEALRKVPGQEEWQARNLSNLALCCMEAKKPEDAVKYVEEAYQLATSCTSSFAQQLAALKAHIVQVTGKAKPDNPKDKAGKADKATPGAKPKQGSKKGAAVEAAGKLAREAEAAAREEDVRAVRAAIQAARTSKVPTAEQQLTDAWKSCDPDPEASSRTVNLAIVAQIGWAAALLDLASLAERCAARAAASQDLGPRTWAELIRAFLASAPLCTAKAPLDSKAVAAAADALERLDVTLSSFIRLHDVDGIQDCCRLIWNVGLPLLQSSTKKLVKRPFAAAAQALAAIASPLHRLRAQLHLEVAKGDMAEDMLAKASNEVKKALALDYGAAAEEQKRYALERPLDRYLLPMDQALTLRTAIYSDPSNAEEEAILLIERAKDTKSSFVKTDYLTHAIKKLAQLPPALPPKPEEADSTEKAARQQQARGRTLLWCDIVRTAGAAKLESVVREAAPQALALEWSPAVDAEVVVAQAEVSYLEAEAAILALRKLEMEEVVPPVQPAPADMAPDTGVRLPSQFDDQLQGLVPQALLLGMKLGAAAKASWLVINGAVRVWNVYLPILLAQRPIEVRDILGQSLEQLLALPTADLDAVLMYNVATAYASALEHAYLLQVLASKAPPPPQPAADGAESLPGFMPGEDQYLDLKQARLQAAPLLASPAGLPAEAAAGLQKAAQACEAAMAKQGELSAAGGQRLVEAYARVQQLRAVPLATPAGVAGTLQQTSKVVTVIEALAKPGDAAKQAGEIQVALAILTALQPHSAELCTKLAKAALRAGLPGSALQCAEAAAGALPEGLKPADVAEKEEVPGAAAALWYWLAVAEDIHGQAVMASLRPGQQDRAVQCQLKQLAMGHFLTAARFGTFAKRHDVVEAAAHHLWNAALEFMPAAATRKLVAKAVEAVVGNLNGAAAKDMPFQVAINCLLYECLADEAQWDTGLRHCTAALAVVPQTHQRKLCLWKVTFLSRQGRGVMEEMRRLKDGGELLAAAAWQSLAQQSAHKRDQLVARQQAVELLKELPWAKAEFLIEYAEWLFLAMKDREAAEDVLLSAADYLLELDQVEEDPDSLEKDDGTSIRHMDALMRIFVLLSRMPRDRTERCDLLLSAHHYALRALTCSLKRASTPAVEAEPPAGFVLPEALQGWISFQVDPEAVAVMAASQDELCISAATVLKPELSLRYLDHLTDTLCTLGYQIHAVPKARYLVAYGDYAPAKELLVEALSHSQACGDRDTQAQCHLLLGELHLLANQPEAAVCCIEAAQACGGDARFWAQAASARARFCGAMPEALDGAREGLQATIAMLQGVVRRQPDTAWEAEEAVAMLHAQLAALQLGLMAASQQAGHDGQQEYDACLDSLRAAAALWQGLGGGTEYVKVLMARAAAIVRDPQAPIDPRPRLVASLQQLQAAEAEASRLCTEVQPTILDPALGVSLPTTRLLGAVRSQLASTHLAIAEAHAAWEAADRAARRPAFVTVPGKAADAVEAFLDETAAQEPQPVMSAEEDAVLAASSAVNLANSPAAQAQAKLLLGQALLRSCKAAKYLEQTYVAAARPQAVESLLLRQRAYLQHALPSPLDCPQLQRCTQQLQAVGCIWPRLDLSASVAAALQAVPDNVRLVLLHLGADGRTLYLVVTSGLGAAAVKGVPVPKGEASAAVVDKQPAVLSTELQPAALEELKSAITAFKRLAERRLLPPGGVPANDAELKQAWLAVVDRQALLLAPLLPTIQSSLAPTADGKVPSVLLLPDVSLAVLPLECWTALTSVPSVVRDFSVHIQQSRAAAAGVGIPISKFAYIIDPRGEHIPAPAVADVNLRKCELAIIADQAHNEESLKRQLFKHSRLSKAQRDLEEPTNAAALLSIRGVRTVVLTTLPASAEANHRMVAATLPSLQQGTSLGEAVRAAAATLGQEHPFWSASTVIYGLAVQRAAMK</sequence>
<dbReference type="Pfam" id="PF01549">
    <property type="entry name" value="ShK"/>
    <property type="match status" value="1"/>
</dbReference>
<dbReference type="InterPro" id="IPR003582">
    <property type="entry name" value="ShKT_dom"/>
</dbReference>
<dbReference type="Pfam" id="PF23452">
    <property type="entry name" value="HPAT"/>
    <property type="match status" value="1"/>
</dbReference>
<dbReference type="PANTHER" id="PTHR15977">
    <property type="entry name" value="CILIA- AND FLAGELLA-ASSOCIATED PROTEIN 46"/>
    <property type="match status" value="1"/>
</dbReference>
<feature type="domain" description="ShKT" evidence="2">
    <location>
        <begin position="312"/>
        <end position="346"/>
    </location>
</feature>
<evidence type="ECO:0000313" key="3">
    <source>
        <dbReference type="EMBL" id="KAK9813259.1"/>
    </source>
</evidence>
<dbReference type="GO" id="GO:0035082">
    <property type="term" value="P:axoneme assembly"/>
    <property type="evidence" value="ECO:0007669"/>
    <property type="project" value="InterPro"/>
</dbReference>
<dbReference type="Gene3D" id="1.10.10.1940">
    <property type="match status" value="1"/>
</dbReference>
<dbReference type="SMART" id="SM00254">
    <property type="entry name" value="ShKT"/>
    <property type="match status" value="1"/>
</dbReference>
<gene>
    <name evidence="3" type="ORF">WJX72_011566</name>
</gene>
<dbReference type="Pfam" id="PF25439">
    <property type="entry name" value="TPR_CFAP46_N"/>
    <property type="match status" value="1"/>
</dbReference>
<protein>
    <recommendedName>
        <fullName evidence="2">ShKT domain-containing protein</fullName>
    </recommendedName>
</protein>